<evidence type="ECO:0000313" key="1">
    <source>
        <dbReference type="EMBL" id="QLY82356.1"/>
    </source>
</evidence>
<organism evidence="1 2">
    <name type="scientific">Clostridium intestinale</name>
    <dbReference type="NCBI Taxonomy" id="36845"/>
    <lineage>
        <taxon>Bacteria</taxon>
        <taxon>Bacillati</taxon>
        <taxon>Bacillota</taxon>
        <taxon>Clostridia</taxon>
        <taxon>Eubacteriales</taxon>
        <taxon>Clostridiaceae</taxon>
        <taxon>Clostridium</taxon>
    </lineage>
</organism>
<evidence type="ECO:0000313" key="2">
    <source>
        <dbReference type="Proteomes" id="UP000512286"/>
    </source>
</evidence>
<dbReference type="Proteomes" id="UP000512286">
    <property type="component" value="Chromosome"/>
</dbReference>
<sequence>MMYKNVKVKLKKDVTSTDFWRATYHSDSNLGIRLVHNFDTMKKNYMKGKLYKYGSLEVEIPMSYYNKQNETIDFDTIEYGYIKDGKNIWDIDELS</sequence>
<dbReference type="KEGG" id="cint:HZF06_13570"/>
<gene>
    <name evidence="1" type="ORF">HZF06_13570</name>
</gene>
<reference evidence="1 2" key="1">
    <citation type="submission" date="2020-07" db="EMBL/GenBank/DDBJ databases">
        <title>Electron transfer.</title>
        <authorList>
            <person name="Huang L."/>
            <person name="Liu X."/>
            <person name="Zhou S."/>
        </authorList>
    </citation>
    <scope>NUCLEOTIDE SEQUENCE [LARGE SCALE GENOMIC DNA]</scope>
    <source>
        <strain evidence="1 2">Lx1</strain>
    </source>
</reference>
<dbReference type="AlphaFoldDB" id="A0A7D6VTA6"/>
<proteinExistence type="predicted"/>
<accession>A0A7D6VTA6</accession>
<protein>
    <submittedName>
        <fullName evidence="1">Uncharacterized protein</fullName>
    </submittedName>
</protein>
<name>A0A7D6VTA6_9CLOT</name>
<dbReference type="EMBL" id="CP059378">
    <property type="protein sequence ID" value="QLY82356.1"/>
    <property type="molecule type" value="Genomic_DNA"/>
</dbReference>